<keyword evidence="2" id="KW-1185">Reference proteome</keyword>
<comment type="caution">
    <text evidence="1">The sequence shown here is derived from an EMBL/GenBank/DDBJ whole genome shotgun (WGS) entry which is preliminary data.</text>
</comment>
<accession>G5JGV5</accession>
<reference evidence="1 2" key="1">
    <citation type="journal article" date="2012" name="BMC Genomics">
        <title>Comparative genomic analysis of the genus Staphylococcus including Staphylococcus aureus and its newly described sister species Staphylococcus simiae.</title>
        <authorList>
            <person name="Suzuki H."/>
            <person name="Lefebure T."/>
            <person name="Pavinski Bitar P."/>
            <person name="Stanhope M.J."/>
        </authorList>
    </citation>
    <scope>NUCLEOTIDE SEQUENCE [LARGE SCALE GENOMIC DNA]</scope>
    <source>
        <strain evidence="1 2">CCM 7213</strain>
    </source>
</reference>
<proteinExistence type="predicted"/>
<protein>
    <submittedName>
        <fullName evidence="1">Uncharacterized protein</fullName>
    </submittedName>
</protein>
<feature type="non-terminal residue" evidence="1">
    <location>
        <position position="1"/>
    </location>
</feature>
<sequence>RTDCPNIKNETDRLIAVECVKSKDETQKISS</sequence>
<evidence type="ECO:0000313" key="1">
    <source>
        <dbReference type="EMBL" id="EHJ08581.1"/>
    </source>
</evidence>
<dbReference type="EMBL" id="AEUN01000221">
    <property type="protein sequence ID" value="EHJ08581.1"/>
    <property type="molecule type" value="Genomic_DNA"/>
</dbReference>
<gene>
    <name evidence="1" type="ORF">SS7213T_03400</name>
</gene>
<dbReference type="AlphaFoldDB" id="G5JGV5"/>
<evidence type="ECO:0000313" key="2">
    <source>
        <dbReference type="Proteomes" id="UP000005413"/>
    </source>
</evidence>
<name>G5JGV5_9STAP</name>
<organism evidence="1 2">
    <name type="scientific">Staphylococcus simiae CCM 7213 = CCUG 51256</name>
    <dbReference type="NCBI Taxonomy" id="911238"/>
    <lineage>
        <taxon>Bacteria</taxon>
        <taxon>Bacillati</taxon>
        <taxon>Bacillota</taxon>
        <taxon>Bacilli</taxon>
        <taxon>Bacillales</taxon>
        <taxon>Staphylococcaceae</taxon>
        <taxon>Staphylococcus</taxon>
    </lineage>
</organism>
<dbReference type="Proteomes" id="UP000005413">
    <property type="component" value="Unassembled WGS sequence"/>
</dbReference>